<reference evidence="6 7" key="1">
    <citation type="journal article" date="2021" name="bioRxiv">
        <title>Chromosome-scale and haplotype-resolved genome assembly of a tetraploid potato cultivar.</title>
        <authorList>
            <person name="Sun H."/>
            <person name="Jiao W.-B."/>
            <person name="Krause K."/>
            <person name="Campoy J.A."/>
            <person name="Goel M."/>
            <person name="Folz-Donahue K."/>
            <person name="Kukat C."/>
            <person name="Huettel B."/>
            <person name="Schneeberger K."/>
        </authorList>
    </citation>
    <scope>NUCLEOTIDE SEQUENCE [LARGE SCALE GENOMIC DNA]</scope>
    <source>
        <strain evidence="6">SolTubOtavaFocal</strain>
        <tissue evidence="6">Leaves</tissue>
    </source>
</reference>
<evidence type="ECO:0000256" key="1">
    <source>
        <dbReference type="ARBA" id="ARBA00022737"/>
    </source>
</evidence>
<feature type="repeat" description="Pumilio" evidence="4">
    <location>
        <begin position="56"/>
        <end position="93"/>
    </location>
</feature>
<proteinExistence type="predicted"/>
<keyword evidence="7" id="KW-1185">Reference proteome</keyword>
<feature type="repeat" description="Pumilio" evidence="4">
    <location>
        <begin position="129"/>
        <end position="167"/>
    </location>
</feature>
<dbReference type="Pfam" id="PF00806">
    <property type="entry name" value="PUF"/>
    <property type="match status" value="3"/>
</dbReference>
<dbReference type="SMART" id="SM00025">
    <property type="entry name" value="Pumilio"/>
    <property type="match status" value="4"/>
</dbReference>
<dbReference type="InterPro" id="IPR016024">
    <property type="entry name" value="ARM-type_fold"/>
</dbReference>
<dbReference type="Gene3D" id="1.25.10.10">
    <property type="entry name" value="Leucine-rich Repeat Variant"/>
    <property type="match status" value="1"/>
</dbReference>
<dbReference type="SUPFAM" id="SSF48371">
    <property type="entry name" value="ARM repeat"/>
    <property type="match status" value="1"/>
</dbReference>
<keyword evidence="3" id="KW-0694">RNA-binding</keyword>
<dbReference type="EMBL" id="JAIVGD010000015">
    <property type="protein sequence ID" value="KAH0760023.1"/>
    <property type="molecule type" value="Genomic_DNA"/>
</dbReference>
<comment type="caution">
    <text evidence="6">The sequence shown here is derived from an EMBL/GenBank/DDBJ whole genome shotgun (WGS) entry which is preliminary data.</text>
</comment>
<dbReference type="InterPro" id="IPR001313">
    <property type="entry name" value="Pumilio_RNA-bd_rpt"/>
</dbReference>
<evidence type="ECO:0000313" key="6">
    <source>
        <dbReference type="EMBL" id="KAH0760023.1"/>
    </source>
</evidence>
<dbReference type="PANTHER" id="PTHR12537">
    <property type="entry name" value="RNA BINDING PROTEIN PUMILIO-RELATED"/>
    <property type="match status" value="1"/>
</dbReference>
<evidence type="ECO:0000256" key="2">
    <source>
        <dbReference type="ARBA" id="ARBA00022845"/>
    </source>
</evidence>
<evidence type="ECO:0000259" key="5">
    <source>
        <dbReference type="PROSITE" id="PS50303"/>
    </source>
</evidence>
<sequence>MGLLLVIKKGERSGNRLSACYVLSSSEYLHGWEVSWGDHPSCAHKPIGIFISLIFDVATKHCVDIATHRYGCCVLNKCITYSTGKQRQKLLVEICSNGLKLAQDPFGNYVIQFIIELKIPSVAAMLLSQFERHYAYLSRQKFSSHVIEKLLKCFEEGRSKIINELVSEPHFDQLLQDSFANYVIPSALGVTKGPVRTLLLHAVRPHMLLQRTSPYCKKIFSRRLLKK</sequence>
<organism evidence="6 7">
    <name type="scientific">Solanum tuberosum</name>
    <name type="common">Potato</name>
    <dbReference type="NCBI Taxonomy" id="4113"/>
    <lineage>
        <taxon>Eukaryota</taxon>
        <taxon>Viridiplantae</taxon>
        <taxon>Streptophyta</taxon>
        <taxon>Embryophyta</taxon>
        <taxon>Tracheophyta</taxon>
        <taxon>Spermatophyta</taxon>
        <taxon>Magnoliopsida</taxon>
        <taxon>eudicotyledons</taxon>
        <taxon>Gunneridae</taxon>
        <taxon>Pentapetalae</taxon>
        <taxon>asterids</taxon>
        <taxon>lamiids</taxon>
        <taxon>Solanales</taxon>
        <taxon>Solanaceae</taxon>
        <taxon>Solanoideae</taxon>
        <taxon>Solaneae</taxon>
        <taxon>Solanum</taxon>
    </lineage>
</organism>
<dbReference type="InterPro" id="IPR033133">
    <property type="entry name" value="PUM-HD"/>
</dbReference>
<protein>
    <recommendedName>
        <fullName evidence="5">PUM-HD domain-containing protein</fullName>
    </recommendedName>
</protein>
<gene>
    <name evidence="6" type="ORF">KY290_023516</name>
</gene>
<feature type="domain" description="PUM-HD" evidence="5">
    <location>
        <begin position="1"/>
        <end position="227"/>
    </location>
</feature>
<evidence type="ECO:0000256" key="4">
    <source>
        <dbReference type="PROSITE-ProRule" id="PRU00317"/>
    </source>
</evidence>
<name>A0ABQ7V7F5_SOLTU</name>
<accession>A0ABQ7V7F5</accession>
<keyword evidence="2" id="KW-0810">Translation regulation</keyword>
<dbReference type="InterPro" id="IPR011989">
    <property type="entry name" value="ARM-like"/>
</dbReference>
<evidence type="ECO:0000256" key="3">
    <source>
        <dbReference type="ARBA" id="ARBA00022884"/>
    </source>
</evidence>
<dbReference type="PANTHER" id="PTHR12537:SF13">
    <property type="entry name" value="PUMILIO HOMOLOGY DOMAIN FAMILY MEMBER 4"/>
    <property type="match status" value="1"/>
</dbReference>
<dbReference type="PROSITE" id="PS50303">
    <property type="entry name" value="PUM_HD"/>
    <property type="match status" value="1"/>
</dbReference>
<keyword evidence="1" id="KW-0677">Repeat</keyword>
<dbReference type="Proteomes" id="UP000826656">
    <property type="component" value="Unassembled WGS sequence"/>
</dbReference>
<evidence type="ECO:0000313" key="7">
    <source>
        <dbReference type="Proteomes" id="UP000826656"/>
    </source>
</evidence>
<dbReference type="PROSITE" id="PS50302">
    <property type="entry name" value="PUM"/>
    <property type="match status" value="2"/>
</dbReference>